<comment type="caution">
    <text evidence="1">The sequence shown here is derived from an EMBL/GenBank/DDBJ whole genome shotgun (WGS) entry which is preliminary data.</text>
</comment>
<evidence type="ECO:0000313" key="2">
    <source>
        <dbReference type="Proteomes" id="UP001442468"/>
    </source>
</evidence>
<gene>
    <name evidence="1" type="ORF">ABE960_07295</name>
</gene>
<sequence>MVASKRWYDFDLTLGLGWGYLGNAGDVDSPLGWLDERFDDRPGDAGGGQGGEFALSQLFHGPMAVFGGVEYQTPWEPLVLQLEFEGNDYANEPQDNDQPLDSRANLGARYRLTDTIELRAGWQRGNTAMAGVSFSTNLAGLAQMKRDPPPRPLDAPPEADWPAVASRLQSNAGIRVREIRQQGDDLTVTGEPTTFRNLAKSEARAGRILAANADESVVSFRYRWLSRGLDLREDVHDRAAFTAAAASSERQHDHLYGLYAHANLAEPGGELLYRDEPRRFSWRAGPAIEQNFGDPDGYLYRLSAYASGEYTTDANGWFSGSLTATLADNLDDYDYIADSDLPRVRTYISATTWPRRTWVSATCNTPVPPNSARTGTPWATAACWK</sequence>
<accession>A0ABV1NE44</accession>
<dbReference type="Pfam" id="PF06082">
    <property type="entry name" value="YjbH"/>
    <property type="match status" value="1"/>
</dbReference>
<proteinExistence type="predicted"/>
<dbReference type="Proteomes" id="UP001442468">
    <property type="component" value="Unassembled WGS sequence"/>
</dbReference>
<name>A0ABV1NE44_9GAMM</name>
<dbReference type="InterPro" id="IPR010344">
    <property type="entry name" value="YbjH"/>
</dbReference>
<dbReference type="RefSeq" id="WP_349761588.1">
    <property type="nucleotide sequence ID" value="NZ_JBEGCJ010000003.1"/>
</dbReference>
<keyword evidence="2" id="KW-1185">Reference proteome</keyword>
<dbReference type="EMBL" id="JBEGCJ010000003">
    <property type="protein sequence ID" value="MEQ6917322.1"/>
    <property type="molecule type" value="Genomic_DNA"/>
</dbReference>
<organism evidence="1 2">
    <name type="scientific">Halomonas aquatica</name>
    <dbReference type="NCBI Taxonomy" id="3151123"/>
    <lineage>
        <taxon>Bacteria</taxon>
        <taxon>Pseudomonadati</taxon>
        <taxon>Pseudomonadota</taxon>
        <taxon>Gammaproteobacteria</taxon>
        <taxon>Oceanospirillales</taxon>
        <taxon>Halomonadaceae</taxon>
        <taxon>Halomonas</taxon>
    </lineage>
</organism>
<reference evidence="1 2" key="1">
    <citation type="submission" date="2024-05" db="EMBL/GenBank/DDBJ databases">
        <title>Halomonas sp. SSM6 16S ribosomal RNA gene Genome sequencing and assembly.</title>
        <authorList>
            <person name="Yook S."/>
        </authorList>
    </citation>
    <scope>NUCLEOTIDE SEQUENCE [LARGE SCALE GENOMIC DNA]</scope>
    <source>
        <strain evidence="1 2">SSM6</strain>
    </source>
</reference>
<evidence type="ECO:0000313" key="1">
    <source>
        <dbReference type="EMBL" id="MEQ6917322.1"/>
    </source>
</evidence>
<protein>
    <submittedName>
        <fullName evidence="1">YjbH domain-containing protein</fullName>
    </submittedName>
</protein>